<dbReference type="PANTHER" id="PTHR43261:SF6">
    <property type="entry name" value="ELONGATION FACTOR G-LIKE PROTEIN"/>
    <property type="match status" value="1"/>
</dbReference>
<feature type="region of interest" description="Disordered" evidence="6">
    <location>
        <begin position="277"/>
        <end position="298"/>
    </location>
</feature>
<dbReference type="InterPro" id="IPR041095">
    <property type="entry name" value="EFG_II"/>
</dbReference>
<gene>
    <name evidence="8" type="ORF">EDD79_102812</name>
</gene>
<dbReference type="Gene3D" id="2.40.30.10">
    <property type="entry name" value="Translation factors"/>
    <property type="match status" value="1"/>
</dbReference>
<dbReference type="InterPro" id="IPR047872">
    <property type="entry name" value="EFG_IV"/>
</dbReference>
<reference evidence="8 9" key="1">
    <citation type="submission" date="2019-03" db="EMBL/GenBank/DDBJ databases">
        <title>Genomic Encyclopedia of Type Strains, Phase IV (KMG-IV): sequencing the most valuable type-strain genomes for metagenomic binning, comparative biology and taxonomic classification.</title>
        <authorList>
            <person name="Goeker M."/>
        </authorList>
    </citation>
    <scope>NUCLEOTIDE SEQUENCE [LARGE SCALE GENOMIC DNA]</scope>
    <source>
        <strain evidence="8 9">DSM 100013</strain>
    </source>
</reference>
<dbReference type="SUPFAM" id="SSF54211">
    <property type="entry name" value="Ribosomal protein S5 domain 2-like"/>
    <property type="match status" value="1"/>
</dbReference>
<evidence type="ECO:0000256" key="2">
    <source>
        <dbReference type="ARBA" id="ARBA00017872"/>
    </source>
</evidence>
<dbReference type="Pfam" id="PF03764">
    <property type="entry name" value="EFG_IV"/>
    <property type="match status" value="1"/>
</dbReference>
<dbReference type="InterPro" id="IPR005517">
    <property type="entry name" value="Transl_elong_EFG/EF2_IV"/>
</dbReference>
<dbReference type="Gene3D" id="3.30.70.240">
    <property type="match status" value="1"/>
</dbReference>
<evidence type="ECO:0000313" key="8">
    <source>
        <dbReference type="EMBL" id="TCQ00609.1"/>
    </source>
</evidence>
<dbReference type="AlphaFoldDB" id="A0A4R2TSS2"/>
<dbReference type="NCBIfam" id="TIGR00231">
    <property type="entry name" value="small_GTP"/>
    <property type="match status" value="1"/>
</dbReference>
<dbReference type="InterPro" id="IPR027417">
    <property type="entry name" value="P-loop_NTPase"/>
</dbReference>
<dbReference type="NCBIfam" id="TIGR00484">
    <property type="entry name" value="EF-G"/>
    <property type="match status" value="1"/>
</dbReference>
<keyword evidence="8" id="KW-0648">Protein biosynthesis</keyword>
<dbReference type="CDD" id="cd01434">
    <property type="entry name" value="EFG_mtEFG1_IV"/>
    <property type="match status" value="1"/>
</dbReference>
<dbReference type="InterPro" id="IPR000795">
    <property type="entry name" value="T_Tr_GTP-bd_dom"/>
</dbReference>
<dbReference type="NCBIfam" id="NF009381">
    <property type="entry name" value="PRK12740.1-5"/>
    <property type="match status" value="1"/>
</dbReference>
<proteinExistence type="inferred from homology"/>
<dbReference type="InterPro" id="IPR035649">
    <property type="entry name" value="EFG_V"/>
</dbReference>
<keyword evidence="8" id="KW-0251">Elongation factor</keyword>
<dbReference type="CDD" id="cd04170">
    <property type="entry name" value="EF-G_bact"/>
    <property type="match status" value="1"/>
</dbReference>
<dbReference type="PROSITE" id="PS51722">
    <property type="entry name" value="G_TR_2"/>
    <property type="match status" value="1"/>
</dbReference>
<evidence type="ECO:0000256" key="6">
    <source>
        <dbReference type="SAM" id="MobiDB-lite"/>
    </source>
</evidence>
<dbReference type="Gene3D" id="3.40.50.300">
    <property type="entry name" value="P-loop containing nucleotide triphosphate hydrolases"/>
    <property type="match status" value="1"/>
</dbReference>
<dbReference type="InterPro" id="IPR020568">
    <property type="entry name" value="Ribosomal_Su5_D2-typ_SF"/>
</dbReference>
<evidence type="ECO:0000256" key="3">
    <source>
        <dbReference type="ARBA" id="ARBA00022741"/>
    </source>
</evidence>
<dbReference type="PRINTS" id="PR00315">
    <property type="entry name" value="ELONGATNFCT"/>
</dbReference>
<name>A0A4R2TSS2_9FIRM</name>
<dbReference type="Gene3D" id="3.30.70.870">
    <property type="entry name" value="Elongation Factor G (Translational Gtpase), domain 3"/>
    <property type="match status" value="1"/>
</dbReference>
<evidence type="ECO:0000313" key="9">
    <source>
        <dbReference type="Proteomes" id="UP000295504"/>
    </source>
</evidence>
<dbReference type="InterPro" id="IPR000640">
    <property type="entry name" value="EFG_V-like"/>
</dbReference>
<dbReference type="SUPFAM" id="SSF54980">
    <property type="entry name" value="EF-G C-terminal domain-like"/>
    <property type="match status" value="2"/>
</dbReference>
<dbReference type="EMBL" id="SLYC01000028">
    <property type="protein sequence ID" value="TCQ00609.1"/>
    <property type="molecule type" value="Genomic_DNA"/>
</dbReference>
<dbReference type="InterPro" id="IPR009000">
    <property type="entry name" value="Transl_B-barrel_sf"/>
</dbReference>
<dbReference type="CDD" id="cd03713">
    <property type="entry name" value="EFG_mtEFG_C"/>
    <property type="match status" value="1"/>
</dbReference>
<dbReference type="Pfam" id="PF22042">
    <property type="entry name" value="EF-G_D2"/>
    <property type="match status" value="1"/>
</dbReference>
<dbReference type="SMART" id="SM00889">
    <property type="entry name" value="EFG_IV"/>
    <property type="match status" value="1"/>
</dbReference>
<protein>
    <recommendedName>
        <fullName evidence="2 5">Elongation factor G</fullName>
    </recommendedName>
</protein>
<evidence type="ECO:0000259" key="7">
    <source>
        <dbReference type="PROSITE" id="PS51722"/>
    </source>
</evidence>
<dbReference type="InterPro" id="IPR004540">
    <property type="entry name" value="Transl_elong_EFG/EF2"/>
</dbReference>
<dbReference type="FunFam" id="3.30.70.240:FF:000001">
    <property type="entry name" value="Elongation factor G"/>
    <property type="match status" value="1"/>
</dbReference>
<dbReference type="Gene3D" id="3.30.230.10">
    <property type="match status" value="1"/>
</dbReference>
<dbReference type="SUPFAM" id="SSF52540">
    <property type="entry name" value="P-loop containing nucleoside triphosphate hydrolases"/>
    <property type="match status" value="1"/>
</dbReference>
<dbReference type="OrthoDB" id="9804431at2"/>
<dbReference type="PANTHER" id="PTHR43261">
    <property type="entry name" value="TRANSLATION ELONGATION FACTOR G-RELATED"/>
    <property type="match status" value="1"/>
</dbReference>
<dbReference type="GO" id="GO:0032790">
    <property type="term" value="P:ribosome disassembly"/>
    <property type="evidence" value="ECO:0007669"/>
    <property type="project" value="TreeGrafter"/>
</dbReference>
<dbReference type="Pfam" id="PF00009">
    <property type="entry name" value="GTP_EFTU"/>
    <property type="match status" value="1"/>
</dbReference>
<dbReference type="Proteomes" id="UP000295504">
    <property type="component" value="Unassembled WGS sequence"/>
</dbReference>
<dbReference type="RefSeq" id="WP_132848965.1">
    <property type="nucleotide sequence ID" value="NZ_CP058648.1"/>
</dbReference>
<comment type="caution">
    <text evidence="8">The sequence shown here is derived from an EMBL/GenBank/DDBJ whole genome shotgun (WGS) entry which is preliminary data.</text>
</comment>
<comment type="similarity">
    <text evidence="1">Belongs to the TRAFAC class translation factor GTPase superfamily. Classic translation factor GTPase family. EF-G/EF-2 subfamily.</text>
</comment>
<accession>A0A4R2TSS2</accession>
<organism evidence="8 9">
    <name type="scientific">Serpentinicella alkaliphila</name>
    <dbReference type="NCBI Taxonomy" id="1734049"/>
    <lineage>
        <taxon>Bacteria</taxon>
        <taxon>Bacillati</taxon>
        <taxon>Bacillota</taxon>
        <taxon>Clostridia</taxon>
        <taxon>Peptostreptococcales</taxon>
        <taxon>Natronincolaceae</taxon>
        <taxon>Serpentinicella</taxon>
    </lineage>
</organism>
<dbReference type="Pfam" id="PF14492">
    <property type="entry name" value="EFG_III"/>
    <property type="match status" value="1"/>
</dbReference>
<dbReference type="InterPro" id="IPR035647">
    <property type="entry name" value="EFG_III/V"/>
</dbReference>
<dbReference type="GO" id="GO:0003924">
    <property type="term" value="F:GTPase activity"/>
    <property type="evidence" value="ECO:0007669"/>
    <property type="project" value="InterPro"/>
</dbReference>
<dbReference type="GO" id="GO:0003746">
    <property type="term" value="F:translation elongation factor activity"/>
    <property type="evidence" value="ECO:0007669"/>
    <property type="project" value="UniProtKB-UniRule"/>
</dbReference>
<evidence type="ECO:0000256" key="5">
    <source>
        <dbReference type="NCBIfam" id="TIGR00484"/>
    </source>
</evidence>
<dbReference type="InterPro" id="IPR009022">
    <property type="entry name" value="EFG_III"/>
</dbReference>
<keyword evidence="9" id="KW-1185">Reference proteome</keyword>
<dbReference type="NCBIfam" id="NF009891">
    <property type="entry name" value="PRK13351.1-1"/>
    <property type="match status" value="1"/>
</dbReference>
<feature type="domain" description="Tr-type G" evidence="7">
    <location>
        <begin position="7"/>
        <end position="278"/>
    </location>
</feature>
<dbReference type="SUPFAM" id="SSF50447">
    <property type="entry name" value="Translation proteins"/>
    <property type="match status" value="1"/>
</dbReference>
<keyword evidence="3" id="KW-0547">Nucleotide-binding</keyword>
<dbReference type="InterPro" id="IPR053905">
    <property type="entry name" value="EF-G-like_DII"/>
</dbReference>
<dbReference type="InterPro" id="IPR005225">
    <property type="entry name" value="Small_GTP-bd"/>
</dbReference>
<evidence type="ECO:0000256" key="4">
    <source>
        <dbReference type="ARBA" id="ARBA00023134"/>
    </source>
</evidence>
<dbReference type="FunFam" id="3.30.230.10:FF:000003">
    <property type="entry name" value="Elongation factor G"/>
    <property type="match status" value="1"/>
</dbReference>
<dbReference type="Pfam" id="PF00679">
    <property type="entry name" value="EFG_C"/>
    <property type="match status" value="1"/>
</dbReference>
<keyword evidence="4" id="KW-0342">GTP-binding</keyword>
<sequence>MKIYEAGRIRNIALLGHGGCGKTTLTEAAIYSAKLTNRMGRVEDGNTVSDFDKEEIARQISINTSVIPIEWQNYKINLLDTPGYFDFIGEVQSAVKVAGGILILVDATSGIEVGTEKAWDYAMDKKKPTFILINKMDRENANFDKVLNDLREKFGKKIAPFQFPIGEKETFEGNVNVVKMVARKYDGKTCTEYPIPTEITDQVEAMREILLESVAESDEALLEKYFAGETFTDEEIQDGLRKGVLNGDIVPVICGATAKNVGIHTLLDMICDYSPSPADMPPKEGENPETGKTVERSLEPNEPFSAQVFKTIVDPYIGKISIFKVISGKLTSDAEVLNANKGEREKISALFLLRGKTQIEVNEVKAGDIAAVSKLQHTNTGDTLCAVNAPIVFSKIEFDSPQLFLAVEPKARGDEEKISSGLHRLAEEDPSFTFERNVETRQTLIKGQGELHIKVITSKLKNKFGVDVQLSDPKVPYRETIKGRSDVQGKHKKQSGGHGQYGDVKIRFEPASCDFEFAEEIFGGSVPKAYIPAVEKGLRECMEKGVLAGFPVTNIKAILYDGSYHDVDSSEMAFKIAASLAFKKGVEMAKPVLLEPIVKVEVIVPEEYMGDIMGDLNKRRGRILGMEPMLKGQQLVIAEVPQSEMFKYAIDLRSMTQAKGTFKMDFSRYDEVPSMISEKVVEAAKAVKE</sequence>
<dbReference type="InterPro" id="IPR014721">
    <property type="entry name" value="Ribsml_uS5_D2-typ_fold_subgr"/>
</dbReference>
<dbReference type="NCBIfam" id="NF009379">
    <property type="entry name" value="PRK12740.1-3"/>
    <property type="match status" value="1"/>
</dbReference>
<evidence type="ECO:0000256" key="1">
    <source>
        <dbReference type="ARBA" id="ARBA00005870"/>
    </source>
</evidence>
<dbReference type="SMART" id="SM00838">
    <property type="entry name" value="EFG_C"/>
    <property type="match status" value="1"/>
</dbReference>
<dbReference type="FunFam" id="3.40.50.300:FF:001994">
    <property type="entry name" value="Translation elongation factor G"/>
    <property type="match status" value="1"/>
</dbReference>
<dbReference type="CDD" id="cd16262">
    <property type="entry name" value="EFG_III"/>
    <property type="match status" value="1"/>
</dbReference>
<dbReference type="CDD" id="cd04088">
    <property type="entry name" value="EFG_mtEFG_II"/>
    <property type="match status" value="1"/>
</dbReference>
<dbReference type="GO" id="GO:0005525">
    <property type="term" value="F:GTP binding"/>
    <property type="evidence" value="ECO:0007669"/>
    <property type="project" value="UniProtKB-UniRule"/>
</dbReference>